<dbReference type="GO" id="GO:0004519">
    <property type="term" value="F:endonuclease activity"/>
    <property type="evidence" value="ECO:0007669"/>
    <property type="project" value="UniProtKB-KW"/>
</dbReference>
<dbReference type="Proteomes" id="UP000317805">
    <property type="component" value="Segment"/>
</dbReference>
<dbReference type="GeneID" id="65119943"/>
<dbReference type="SUPFAM" id="SSF54060">
    <property type="entry name" value="His-Me finger endonucleases"/>
    <property type="match status" value="1"/>
</dbReference>
<feature type="domain" description="NUMOD4" evidence="1">
    <location>
        <begin position="7"/>
        <end position="55"/>
    </location>
</feature>
<sequence length="173" mass="18483">MTMSDELWRSAVGFANYEVSNLGRVRRVTGGRGVRAGRVLRPQKQPNGYLCVTLWQDGVSTRRTVHTLVYEAFVGVRSAGVEINHLDGVKANNATTNLQGCTSAQNKAHAVANGLAATGLRNGATKLRADQVIAIRAAAASGRSQRSIAAEFGVSQGHVSDIVRGRKRRTVVS</sequence>
<evidence type="ECO:0000259" key="2">
    <source>
        <dbReference type="Pfam" id="PF13392"/>
    </source>
</evidence>
<dbReference type="InterPro" id="IPR003615">
    <property type="entry name" value="HNH_nuc"/>
</dbReference>
<feature type="domain" description="HNH nuclease" evidence="2">
    <location>
        <begin position="64"/>
        <end position="107"/>
    </location>
</feature>
<dbReference type="Pfam" id="PF13392">
    <property type="entry name" value="HNH_3"/>
    <property type="match status" value="1"/>
</dbReference>
<keyword evidence="3" id="KW-0378">Hydrolase</keyword>
<evidence type="ECO:0000313" key="4">
    <source>
        <dbReference type="Proteomes" id="UP000317805"/>
    </source>
</evidence>
<evidence type="ECO:0000259" key="1">
    <source>
        <dbReference type="Pfam" id="PF07463"/>
    </source>
</evidence>
<dbReference type="EMBL" id="MK864264">
    <property type="protein sequence ID" value="QDB74669.1"/>
    <property type="molecule type" value="Genomic_DNA"/>
</dbReference>
<accession>A0A4Y5TYZ9</accession>
<dbReference type="InterPro" id="IPR010902">
    <property type="entry name" value="NUMOD4"/>
</dbReference>
<dbReference type="GO" id="GO:0016788">
    <property type="term" value="F:hydrolase activity, acting on ester bonds"/>
    <property type="evidence" value="ECO:0007669"/>
    <property type="project" value="InterPro"/>
</dbReference>
<name>A0A4Y5TYZ9_9CAUD</name>
<reference evidence="3 4" key="1">
    <citation type="submission" date="2019-04" db="EMBL/GenBank/DDBJ databases">
        <authorList>
            <person name="Bostrom E.R."/>
            <person name="Castillo G."/>
            <person name="Delesalle V.A."/>
            <person name="Garlena R.A."/>
            <person name="Russell D.A."/>
            <person name="Pope W.H."/>
            <person name="Jacobs-Sera D."/>
            <person name="Hatfull G.F."/>
        </authorList>
    </citation>
    <scope>NUCLEOTIDE SEQUENCE [LARGE SCALE GENOMIC DNA]</scope>
</reference>
<keyword evidence="3" id="KW-0540">Nuclease</keyword>
<dbReference type="Pfam" id="PF07463">
    <property type="entry name" value="NUMOD4"/>
    <property type="match status" value="1"/>
</dbReference>
<dbReference type="KEGG" id="vg:65119943"/>
<keyword evidence="4" id="KW-1185">Reference proteome</keyword>
<gene>
    <name evidence="3" type="primary">87</name>
    <name evidence="3" type="ORF">SEA_VANDEWEGE_87</name>
</gene>
<protein>
    <submittedName>
        <fullName evidence="3">HNH endonuclease</fullName>
    </submittedName>
</protein>
<evidence type="ECO:0000313" key="3">
    <source>
        <dbReference type="EMBL" id="QDB74669.1"/>
    </source>
</evidence>
<dbReference type="Gene3D" id="3.90.75.20">
    <property type="match status" value="1"/>
</dbReference>
<keyword evidence="3" id="KW-0255">Endonuclease</keyword>
<dbReference type="RefSeq" id="YP_010102144.1">
    <property type="nucleotide sequence ID" value="NC_055796.1"/>
</dbReference>
<proteinExistence type="predicted"/>
<organism evidence="3 4">
    <name type="scientific">Gordonia phage VanDeWege</name>
    <dbReference type="NCBI Taxonomy" id="2588131"/>
    <lineage>
        <taxon>Viruses</taxon>
        <taxon>Duplodnaviria</taxon>
        <taxon>Heunggongvirae</taxon>
        <taxon>Uroviricota</taxon>
        <taxon>Caudoviricetes</taxon>
        <taxon>Stackebrandtviridae</taxon>
        <taxon>Frickvirinae</taxon>
        <taxon>Wizardvirus</taxon>
        <taxon>Wizardvirus vandewege</taxon>
    </lineage>
</organism>
<dbReference type="InterPro" id="IPR044925">
    <property type="entry name" value="His-Me_finger_sf"/>
</dbReference>